<dbReference type="Proteomes" id="UP000886822">
    <property type="component" value="Unassembled WGS sequence"/>
</dbReference>
<gene>
    <name evidence="2" type="ORF">H9875_00080</name>
</gene>
<reference evidence="2" key="2">
    <citation type="submission" date="2021-04" db="EMBL/GenBank/DDBJ databases">
        <authorList>
            <person name="Gilroy R."/>
        </authorList>
    </citation>
    <scope>NUCLEOTIDE SEQUENCE</scope>
    <source>
        <strain evidence="2">CHK173-259</strain>
    </source>
</reference>
<feature type="transmembrane region" description="Helical" evidence="1">
    <location>
        <begin position="29"/>
        <end position="53"/>
    </location>
</feature>
<organism evidence="2 3">
    <name type="scientific">Candidatus Levilactobacillus faecigallinarum</name>
    <dbReference type="NCBI Taxonomy" id="2838638"/>
    <lineage>
        <taxon>Bacteria</taxon>
        <taxon>Bacillati</taxon>
        <taxon>Bacillota</taxon>
        <taxon>Bacilli</taxon>
        <taxon>Lactobacillales</taxon>
        <taxon>Lactobacillaceae</taxon>
        <taxon>Levilactobacillus</taxon>
    </lineage>
</organism>
<protein>
    <submittedName>
        <fullName evidence="2">Uncharacterized protein</fullName>
    </submittedName>
</protein>
<evidence type="ECO:0000256" key="1">
    <source>
        <dbReference type="SAM" id="Phobius"/>
    </source>
</evidence>
<accession>A0A9D1QR00</accession>
<name>A0A9D1QR00_9LACO</name>
<keyword evidence="1" id="KW-0812">Transmembrane</keyword>
<keyword evidence="1" id="KW-1133">Transmembrane helix</keyword>
<evidence type="ECO:0000313" key="2">
    <source>
        <dbReference type="EMBL" id="HIW70999.1"/>
    </source>
</evidence>
<reference evidence="2" key="1">
    <citation type="journal article" date="2021" name="PeerJ">
        <title>Extensive microbial diversity within the chicken gut microbiome revealed by metagenomics and culture.</title>
        <authorList>
            <person name="Gilroy R."/>
            <person name="Ravi A."/>
            <person name="Getino M."/>
            <person name="Pursley I."/>
            <person name="Horton D.L."/>
            <person name="Alikhan N.F."/>
            <person name="Baker D."/>
            <person name="Gharbi K."/>
            <person name="Hall N."/>
            <person name="Watson M."/>
            <person name="Adriaenssens E.M."/>
            <person name="Foster-Nyarko E."/>
            <person name="Jarju S."/>
            <person name="Secka A."/>
            <person name="Antonio M."/>
            <person name="Oren A."/>
            <person name="Chaudhuri R.R."/>
            <person name="La Ragione R."/>
            <person name="Hildebrand F."/>
            <person name="Pallen M.J."/>
        </authorList>
    </citation>
    <scope>NUCLEOTIDE SEQUENCE</scope>
    <source>
        <strain evidence="2">CHK173-259</strain>
    </source>
</reference>
<dbReference type="EMBL" id="DXGJ01000002">
    <property type="protein sequence ID" value="HIW70999.1"/>
    <property type="molecule type" value="Genomic_DNA"/>
</dbReference>
<proteinExistence type="predicted"/>
<sequence>MSEEEKRQARIIAAGIQEQKEEEAGTGCLILFILGMIMVALYVIGKICIHYHIGY</sequence>
<keyword evidence="1" id="KW-0472">Membrane</keyword>
<evidence type="ECO:0000313" key="3">
    <source>
        <dbReference type="Proteomes" id="UP000886822"/>
    </source>
</evidence>
<comment type="caution">
    <text evidence="2">The sequence shown here is derived from an EMBL/GenBank/DDBJ whole genome shotgun (WGS) entry which is preliminary data.</text>
</comment>
<dbReference type="AlphaFoldDB" id="A0A9D1QR00"/>